<evidence type="ECO:0000313" key="1">
    <source>
        <dbReference type="EMBL" id="MBR0663984.1"/>
    </source>
</evidence>
<dbReference type="RefSeq" id="WP_211851588.1">
    <property type="nucleotide sequence ID" value="NZ_JAAGBB010000006.1"/>
</dbReference>
<gene>
    <name evidence="1" type="ORF">GXW71_06395</name>
</gene>
<keyword evidence="2" id="KW-1185">Reference proteome</keyword>
<proteinExistence type="predicted"/>
<protein>
    <submittedName>
        <fullName evidence="1">Uncharacterized protein</fullName>
    </submittedName>
</protein>
<comment type="caution">
    <text evidence="1">The sequence shown here is derived from an EMBL/GenBank/DDBJ whole genome shotgun (WGS) entry which is preliminary data.</text>
</comment>
<name>A0ABS5EUN8_9PROT</name>
<evidence type="ECO:0000313" key="2">
    <source>
        <dbReference type="Proteomes" id="UP001196870"/>
    </source>
</evidence>
<organism evidence="1 2">
    <name type="scientific">Plastoroseomonas hellenica</name>
    <dbReference type="NCBI Taxonomy" id="2687306"/>
    <lineage>
        <taxon>Bacteria</taxon>
        <taxon>Pseudomonadati</taxon>
        <taxon>Pseudomonadota</taxon>
        <taxon>Alphaproteobacteria</taxon>
        <taxon>Acetobacterales</taxon>
        <taxon>Acetobacteraceae</taxon>
        <taxon>Plastoroseomonas</taxon>
    </lineage>
</organism>
<dbReference type="Proteomes" id="UP001196870">
    <property type="component" value="Unassembled WGS sequence"/>
</dbReference>
<accession>A0ABS5EUN8</accession>
<sequence>MTDNLCELVIATAKAVAHLLEEGAPEVDGELRRRLLELLSMVEGEASPETKSP</sequence>
<reference evidence="2" key="1">
    <citation type="journal article" date="2021" name="Syst. Appl. Microbiol.">
        <title>Roseomonas hellenica sp. nov., isolated from roots of wild-growing Alkanna tinctoria.</title>
        <authorList>
            <person name="Rat A."/>
            <person name="Naranjo H.D."/>
            <person name="Lebbe L."/>
            <person name="Cnockaert M."/>
            <person name="Krigas N."/>
            <person name="Grigoriadou K."/>
            <person name="Maloupa E."/>
            <person name="Willems A."/>
        </authorList>
    </citation>
    <scope>NUCLEOTIDE SEQUENCE [LARGE SCALE GENOMIC DNA]</scope>
    <source>
        <strain evidence="2">LMG 31523</strain>
    </source>
</reference>
<dbReference type="EMBL" id="JAAGBB010000006">
    <property type="protein sequence ID" value="MBR0663984.1"/>
    <property type="molecule type" value="Genomic_DNA"/>
</dbReference>